<feature type="region of interest" description="Disordered" evidence="4">
    <location>
        <begin position="288"/>
        <end position="339"/>
    </location>
</feature>
<dbReference type="PRINTS" id="PR00032">
    <property type="entry name" value="HTHARAC"/>
</dbReference>
<dbReference type="RefSeq" id="WP_307247785.1">
    <property type="nucleotide sequence ID" value="NZ_JAUSQZ010000001.1"/>
</dbReference>
<dbReference type="InterPro" id="IPR050204">
    <property type="entry name" value="AraC_XylS_family_regulators"/>
</dbReference>
<name>A0ABT9PA05_9ACTN</name>
<evidence type="ECO:0000256" key="3">
    <source>
        <dbReference type="ARBA" id="ARBA00023163"/>
    </source>
</evidence>
<proteinExistence type="predicted"/>
<dbReference type="Proteomes" id="UP001235712">
    <property type="component" value="Unassembled WGS sequence"/>
</dbReference>
<protein>
    <submittedName>
        <fullName evidence="6">AraC-like DNA-binding protein</fullName>
    </submittedName>
</protein>
<feature type="compositionally biased region" description="Basic and acidic residues" evidence="4">
    <location>
        <begin position="294"/>
        <end position="311"/>
    </location>
</feature>
<dbReference type="InterPro" id="IPR032783">
    <property type="entry name" value="AraC_lig"/>
</dbReference>
<dbReference type="Gene3D" id="1.10.10.60">
    <property type="entry name" value="Homeodomain-like"/>
    <property type="match status" value="2"/>
</dbReference>
<evidence type="ECO:0000256" key="4">
    <source>
        <dbReference type="SAM" id="MobiDB-lite"/>
    </source>
</evidence>
<dbReference type="PROSITE" id="PS01124">
    <property type="entry name" value="HTH_ARAC_FAMILY_2"/>
    <property type="match status" value="1"/>
</dbReference>
<dbReference type="PANTHER" id="PTHR46796:SF13">
    <property type="entry name" value="HTH-TYPE TRANSCRIPTIONAL ACTIVATOR RHAS"/>
    <property type="match status" value="1"/>
</dbReference>
<feature type="domain" description="HTH araC/xylS-type" evidence="5">
    <location>
        <begin position="187"/>
        <end position="285"/>
    </location>
</feature>
<dbReference type="Pfam" id="PF12852">
    <property type="entry name" value="Cupin_6"/>
    <property type="match status" value="1"/>
</dbReference>
<evidence type="ECO:0000313" key="6">
    <source>
        <dbReference type="EMBL" id="MDP9829528.1"/>
    </source>
</evidence>
<reference evidence="6 7" key="1">
    <citation type="submission" date="2023-07" db="EMBL/GenBank/DDBJ databases">
        <title>Sequencing the genomes of 1000 actinobacteria strains.</title>
        <authorList>
            <person name="Klenk H.-P."/>
        </authorList>
    </citation>
    <scope>NUCLEOTIDE SEQUENCE [LARGE SCALE GENOMIC DNA]</scope>
    <source>
        <strain evidence="6 7">DSM 44388</strain>
    </source>
</reference>
<evidence type="ECO:0000256" key="1">
    <source>
        <dbReference type="ARBA" id="ARBA00023015"/>
    </source>
</evidence>
<keyword evidence="7" id="KW-1185">Reference proteome</keyword>
<evidence type="ECO:0000313" key="7">
    <source>
        <dbReference type="Proteomes" id="UP001235712"/>
    </source>
</evidence>
<dbReference type="Pfam" id="PF12833">
    <property type="entry name" value="HTH_18"/>
    <property type="match status" value="1"/>
</dbReference>
<sequence>MDLISDAVAGTRAGRAVGSRHRHTGSWSSRFPAVNGSGLHIVRRGAPYFVHEHGQPFRTRAGDVVFVPHGGRHGFSDAPLPFGDLSSERPAPVTGPFDTEFVSCCYHLDHGQVSAWFDGLPEVLTVNTDDAAAGPMLGHLAGLLEEHAADDGEGSDIALAAIVDLLLVHLLRAWREHLEPAPDPQILAALRAVQEDPSRPWTVQDLCDRAGLSRTTFTRRFAALTHETPRRYLLRRRLEHAGHLLRHTDLPLAAIARQLGYSSEFSFSAAFRRTFQIAPGQYRLQQARTAEPPVGHHDGQESRSRVRDDRSGAPAAGPQAPPRGPGRSARPHTEAAATP</sequence>
<evidence type="ECO:0000256" key="2">
    <source>
        <dbReference type="ARBA" id="ARBA00023125"/>
    </source>
</evidence>
<dbReference type="PANTHER" id="PTHR46796">
    <property type="entry name" value="HTH-TYPE TRANSCRIPTIONAL ACTIVATOR RHAS-RELATED"/>
    <property type="match status" value="1"/>
</dbReference>
<dbReference type="InterPro" id="IPR020449">
    <property type="entry name" value="Tscrpt_reg_AraC-type_HTH"/>
</dbReference>
<dbReference type="InterPro" id="IPR018060">
    <property type="entry name" value="HTH_AraC"/>
</dbReference>
<dbReference type="SUPFAM" id="SSF46689">
    <property type="entry name" value="Homeodomain-like"/>
    <property type="match status" value="2"/>
</dbReference>
<gene>
    <name evidence="6" type="ORF">J2S57_005277</name>
</gene>
<dbReference type="InterPro" id="IPR009057">
    <property type="entry name" value="Homeodomain-like_sf"/>
</dbReference>
<keyword evidence="3" id="KW-0804">Transcription</keyword>
<dbReference type="SMART" id="SM00342">
    <property type="entry name" value="HTH_ARAC"/>
    <property type="match status" value="1"/>
</dbReference>
<dbReference type="EMBL" id="JAUSQZ010000001">
    <property type="protein sequence ID" value="MDP9829528.1"/>
    <property type="molecule type" value="Genomic_DNA"/>
</dbReference>
<keyword evidence="2" id="KW-0238">DNA-binding</keyword>
<accession>A0ABT9PA05</accession>
<evidence type="ECO:0000259" key="5">
    <source>
        <dbReference type="PROSITE" id="PS01124"/>
    </source>
</evidence>
<keyword evidence="1" id="KW-0805">Transcription regulation</keyword>
<comment type="caution">
    <text evidence="6">The sequence shown here is derived from an EMBL/GenBank/DDBJ whole genome shotgun (WGS) entry which is preliminary data.</text>
</comment>
<organism evidence="6 7">
    <name type="scientific">Kineosporia succinea</name>
    <dbReference type="NCBI Taxonomy" id="84632"/>
    <lineage>
        <taxon>Bacteria</taxon>
        <taxon>Bacillati</taxon>
        <taxon>Actinomycetota</taxon>
        <taxon>Actinomycetes</taxon>
        <taxon>Kineosporiales</taxon>
        <taxon>Kineosporiaceae</taxon>
        <taxon>Kineosporia</taxon>
    </lineage>
</organism>